<evidence type="ECO:0000313" key="2">
    <source>
        <dbReference type="Proteomes" id="UP000054485"/>
    </source>
</evidence>
<dbReference type="InterPro" id="IPR004242">
    <property type="entry name" value="Transposase_21"/>
</dbReference>
<dbReference type="InParanoid" id="A0A0D0AKV5"/>
<gene>
    <name evidence="1" type="ORF">CY34DRAFT_97104</name>
</gene>
<dbReference type="Proteomes" id="UP000054485">
    <property type="component" value="Unassembled WGS sequence"/>
</dbReference>
<dbReference type="AlphaFoldDB" id="A0A0D0AKV5"/>
<reference evidence="1 2" key="1">
    <citation type="submission" date="2014-04" db="EMBL/GenBank/DDBJ databases">
        <authorList>
            <consortium name="DOE Joint Genome Institute"/>
            <person name="Kuo A."/>
            <person name="Ruytinx J."/>
            <person name="Rineau F."/>
            <person name="Colpaert J."/>
            <person name="Kohler A."/>
            <person name="Nagy L.G."/>
            <person name="Floudas D."/>
            <person name="Copeland A."/>
            <person name="Barry K.W."/>
            <person name="Cichocki N."/>
            <person name="Veneault-Fourrey C."/>
            <person name="LaButti K."/>
            <person name="Lindquist E.A."/>
            <person name="Lipzen A."/>
            <person name="Lundell T."/>
            <person name="Morin E."/>
            <person name="Murat C."/>
            <person name="Sun H."/>
            <person name="Tunlid A."/>
            <person name="Henrissat B."/>
            <person name="Grigoriev I.V."/>
            <person name="Hibbett D.S."/>
            <person name="Martin F."/>
            <person name="Nordberg H.P."/>
            <person name="Cantor M.N."/>
            <person name="Hua S.X."/>
        </authorList>
    </citation>
    <scope>NUCLEOTIDE SEQUENCE [LARGE SCALE GENOMIC DNA]</scope>
    <source>
        <strain evidence="1 2">UH-Slu-Lm8-n1</strain>
    </source>
</reference>
<accession>A0A0D0AKV5</accession>
<organism evidence="1 2">
    <name type="scientific">Suillus luteus UH-Slu-Lm8-n1</name>
    <dbReference type="NCBI Taxonomy" id="930992"/>
    <lineage>
        <taxon>Eukaryota</taxon>
        <taxon>Fungi</taxon>
        <taxon>Dikarya</taxon>
        <taxon>Basidiomycota</taxon>
        <taxon>Agaricomycotina</taxon>
        <taxon>Agaricomycetes</taxon>
        <taxon>Agaricomycetidae</taxon>
        <taxon>Boletales</taxon>
        <taxon>Suillineae</taxon>
        <taxon>Suillaceae</taxon>
        <taxon>Suillus</taxon>
    </lineage>
</organism>
<dbReference type="HOGENOM" id="CLU_007337_1_2_1"/>
<dbReference type="OrthoDB" id="3261594at2759"/>
<dbReference type="EMBL" id="KN835688">
    <property type="protein sequence ID" value="KIK34907.1"/>
    <property type="molecule type" value="Genomic_DNA"/>
</dbReference>
<proteinExistence type="predicted"/>
<reference evidence="2" key="2">
    <citation type="submission" date="2015-01" db="EMBL/GenBank/DDBJ databases">
        <title>Evolutionary Origins and Diversification of the Mycorrhizal Mutualists.</title>
        <authorList>
            <consortium name="DOE Joint Genome Institute"/>
            <consortium name="Mycorrhizal Genomics Consortium"/>
            <person name="Kohler A."/>
            <person name="Kuo A."/>
            <person name="Nagy L.G."/>
            <person name="Floudas D."/>
            <person name="Copeland A."/>
            <person name="Barry K.W."/>
            <person name="Cichocki N."/>
            <person name="Veneault-Fourrey C."/>
            <person name="LaButti K."/>
            <person name="Lindquist E.A."/>
            <person name="Lipzen A."/>
            <person name="Lundell T."/>
            <person name="Morin E."/>
            <person name="Murat C."/>
            <person name="Riley R."/>
            <person name="Ohm R."/>
            <person name="Sun H."/>
            <person name="Tunlid A."/>
            <person name="Henrissat B."/>
            <person name="Grigoriev I.V."/>
            <person name="Hibbett D.S."/>
            <person name="Martin F."/>
        </authorList>
    </citation>
    <scope>NUCLEOTIDE SEQUENCE [LARGE SCALE GENOMIC DNA]</scope>
    <source>
        <strain evidence="2">UH-Slu-Lm8-n1</strain>
    </source>
</reference>
<name>A0A0D0AKV5_9AGAM</name>
<feature type="non-terminal residue" evidence="1">
    <location>
        <position position="195"/>
    </location>
</feature>
<protein>
    <submittedName>
        <fullName evidence="1">Uncharacterized protein</fullName>
    </submittedName>
</protein>
<evidence type="ECO:0000313" key="1">
    <source>
        <dbReference type="EMBL" id="KIK34907.1"/>
    </source>
</evidence>
<dbReference type="Pfam" id="PF02992">
    <property type="entry name" value="Transposase_21"/>
    <property type="match status" value="1"/>
</dbReference>
<sequence length="195" mass="22117">MCIDSCAAFTGPFAHLEHCPECGKPRYDQQRFRETNGHVKVPQKQFPTIPIGPQLQAIYHDPAGADSMRWLDLWTEEIFDELAHNHGVKDTYSDFCDGSDYLEAVAGGKIKEGDPVLMMSIDGAQLYKYKASDCWIVIWVVFNQSPDTRYKKKYVLPSLIIPGPNKPKNLDSFLFPGFHHLASIQREGLKIWDAS</sequence>
<keyword evidence="2" id="KW-1185">Reference proteome</keyword>